<sequence length="70" mass="7515">MSTLTLCIINLDQVQHTVPLRHRFDRTGGTIGSDGADWVIKDPMAAFEALADAAPSTANPLQHLTAGERT</sequence>
<evidence type="ECO:0000313" key="2">
    <source>
        <dbReference type="Proteomes" id="UP000237378"/>
    </source>
</evidence>
<accession>A0A1X0ZNK3</accession>
<evidence type="ECO:0000313" key="1">
    <source>
        <dbReference type="EMBL" id="POG02839.1"/>
    </source>
</evidence>
<gene>
    <name evidence="1" type="ORF">BGP82_16100</name>
</gene>
<organism evidence="1 2">
    <name type="scientific">Pseudomonas putida</name>
    <name type="common">Arthrobacter siderocapsulatus</name>
    <dbReference type="NCBI Taxonomy" id="303"/>
    <lineage>
        <taxon>Bacteria</taxon>
        <taxon>Pseudomonadati</taxon>
        <taxon>Pseudomonadota</taxon>
        <taxon>Gammaproteobacteria</taxon>
        <taxon>Pseudomonadales</taxon>
        <taxon>Pseudomonadaceae</taxon>
        <taxon>Pseudomonas</taxon>
    </lineage>
</organism>
<name>A0A1X0ZNK3_PSEPU</name>
<comment type="caution">
    <text evidence="1">The sequence shown here is derived from an EMBL/GenBank/DDBJ whole genome shotgun (WGS) entry which is preliminary data.</text>
</comment>
<reference evidence="1 2" key="2">
    <citation type="submission" date="2018-03" db="EMBL/GenBank/DDBJ databases">
        <title>Draft genome of Pseudomonas putida strain KH-18-2.</title>
        <authorList>
            <person name="Yoshizawa S."/>
            <person name="Khan N.H."/>
            <person name="Nishimura M."/>
            <person name="Chiura H.X."/>
            <person name="Ogura Y."/>
            <person name="Hayashi T."/>
            <person name="Kogure K."/>
        </authorList>
    </citation>
    <scope>NUCLEOTIDE SEQUENCE [LARGE SCALE GENOMIC DNA]</scope>
    <source>
        <strain evidence="1 2">KH-18-2</strain>
    </source>
</reference>
<dbReference type="EMBL" id="MING01000083">
    <property type="protein sequence ID" value="POG02839.1"/>
    <property type="molecule type" value="Genomic_DNA"/>
</dbReference>
<dbReference type="AlphaFoldDB" id="A0A1X0ZNK3"/>
<dbReference type="RefSeq" id="WP_028698381.1">
    <property type="nucleotide sequence ID" value="NZ_JANHKY010000004.1"/>
</dbReference>
<proteinExistence type="predicted"/>
<dbReference type="Proteomes" id="UP000237378">
    <property type="component" value="Unassembled WGS sequence"/>
</dbReference>
<protein>
    <submittedName>
        <fullName evidence="1">Uncharacterized protein</fullName>
    </submittedName>
</protein>
<reference evidence="1 2" key="1">
    <citation type="submission" date="2016-08" db="EMBL/GenBank/DDBJ databases">
        <authorList>
            <person name="Seilhamer J.J."/>
        </authorList>
    </citation>
    <scope>NUCLEOTIDE SEQUENCE [LARGE SCALE GENOMIC DNA]</scope>
    <source>
        <strain evidence="1 2">KH-18-2</strain>
    </source>
</reference>